<keyword evidence="1" id="KW-0812">Transmembrane</keyword>
<name>A0A7D4Q381_9SPHI</name>
<organism evidence="3 4">
    <name type="scientific">Mucilaginibacter mali</name>
    <dbReference type="NCBI Taxonomy" id="2740462"/>
    <lineage>
        <taxon>Bacteria</taxon>
        <taxon>Pseudomonadati</taxon>
        <taxon>Bacteroidota</taxon>
        <taxon>Sphingobacteriia</taxon>
        <taxon>Sphingobacteriales</taxon>
        <taxon>Sphingobacteriaceae</taxon>
        <taxon>Mucilaginibacter</taxon>
    </lineage>
</organism>
<dbReference type="PANTHER" id="PTHR23028:SF134">
    <property type="entry name" value="PUTATIVE (AFU_ORTHOLOGUE AFUA_4G08520)-RELATED"/>
    <property type="match status" value="1"/>
</dbReference>
<dbReference type="PANTHER" id="PTHR23028">
    <property type="entry name" value="ACETYLTRANSFERASE"/>
    <property type="match status" value="1"/>
</dbReference>
<feature type="transmembrane region" description="Helical" evidence="1">
    <location>
        <begin position="242"/>
        <end position="260"/>
    </location>
</feature>
<evidence type="ECO:0000313" key="3">
    <source>
        <dbReference type="EMBL" id="QKJ32026.1"/>
    </source>
</evidence>
<feature type="transmembrane region" description="Helical" evidence="1">
    <location>
        <begin position="120"/>
        <end position="136"/>
    </location>
</feature>
<sequence>MAETQVYQASKKHYPILDGLRGVAAVMVVCFHIFETFADGNRFKQVINHGYLAVDFFFLLSGFVVAYAYDDRWGKMTQWDFYKRRLVRLQPMVIMGTIIGAALFYLQACDAFAPIALTPVWKMLLVMLVGFTLIPILPSMDIRGWAEMHPLDGPCWSLFFEYVANILYALFVRKFSKTALSILVFLSACFLVQYLIMGPQGDVIGGWSVDPTQLHIGFARMLYPFFAGLLLCRMGKLIHVRGAFWLCSFMLAIIFILPRAGDEQHLWMNGIYESVCIIVLFPLIVAIGAGGEIKGKRSAAICKFLGDISYPLYITHYPLIYTYVAWISNNKVPVNNGLPIGGLLLVVALTIAYACLKLYDEPVREWLRKKLWAKQA</sequence>
<dbReference type="Pfam" id="PF01757">
    <property type="entry name" value="Acyl_transf_3"/>
    <property type="match status" value="1"/>
</dbReference>
<keyword evidence="4" id="KW-1185">Reference proteome</keyword>
<feature type="transmembrane region" description="Helical" evidence="1">
    <location>
        <begin position="89"/>
        <end position="108"/>
    </location>
</feature>
<dbReference type="AlphaFoldDB" id="A0A7D4Q381"/>
<reference evidence="3 4" key="1">
    <citation type="submission" date="2020-05" db="EMBL/GenBank/DDBJ databases">
        <title>Mucilaginibacter mali sp. nov.</title>
        <authorList>
            <person name="Kim H.S."/>
            <person name="Lee K.C."/>
            <person name="Suh M.K."/>
            <person name="Kim J.-S."/>
            <person name="Han K.-I."/>
            <person name="Eom M.K."/>
            <person name="Shin Y.K."/>
            <person name="Lee J.-S."/>
        </authorList>
    </citation>
    <scope>NUCLEOTIDE SEQUENCE [LARGE SCALE GENOMIC DNA]</scope>
    <source>
        <strain evidence="3 4">G2-14</strain>
    </source>
</reference>
<evidence type="ECO:0000256" key="1">
    <source>
        <dbReference type="SAM" id="Phobius"/>
    </source>
</evidence>
<feature type="transmembrane region" description="Helical" evidence="1">
    <location>
        <begin position="216"/>
        <end position="235"/>
    </location>
</feature>
<gene>
    <name evidence="3" type="ORF">HQ865_20415</name>
</gene>
<dbReference type="RefSeq" id="WP_173416678.1">
    <property type="nucleotide sequence ID" value="NZ_CP054139.1"/>
</dbReference>
<feature type="transmembrane region" description="Helical" evidence="1">
    <location>
        <begin position="156"/>
        <end position="172"/>
    </location>
</feature>
<feature type="transmembrane region" description="Helical" evidence="1">
    <location>
        <begin position="50"/>
        <end position="69"/>
    </location>
</feature>
<feature type="domain" description="Acyltransferase 3" evidence="2">
    <location>
        <begin position="17"/>
        <end position="355"/>
    </location>
</feature>
<dbReference type="GO" id="GO:0016747">
    <property type="term" value="F:acyltransferase activity, transferring groups other than amino-acyl groups"/>
    <property type="evidence" value="ECO:0007669"/>
    <property type="project" value="InterPro"/>
</dbReference>
<keyword evidence="1" id="KW-1133">Transmembrane helix</keyword>
<keyword evidence="3" id="KW-0012">Acyltransferase</keyword>
<dbReference type="InterPro" id="IPR050879">
    <property type="entry name" value="Acyltransferase_3"/>
</dbReference>
<feature type="transmembrane region" description="Helical" evidence="1">
    <location>
        <begin position="20"/>
        <end position="38"/>
    </location>
</feature>
<keyword evidence="3" id="KW-0808">Transferase</keyword>
<accession>A0A7D4Q381</accession>
<dbReference type="InterPro" id="IPR002656">
    <property type="entry name" value="Acyl_transf_3_dom"/>
</dbReference>
<keyword evidence="1" id="KW-0472">Membrane</keyword>
<feature type="transmembrane region" description="Helical" evidence="1">
    <location>
        <begin position="310"/>
        <end position="328"/>
    </location>
</feature>
<protein>
    <submittedName>
        <fullName evidence="3">Acyltransferase</fullName>
    </submittedName>
</protein>
<feature type="transmembrane region" description="Helical" evidence="1">
    <location>
        <begin position="266"/>
        <end position="289"/>
    </location>
</feature>
<dbReference type="EMBL" id="CP054139">
    <property type="protein sequence ID" value="QKJ32026.1"/>
    <property type="molecule type" value="Genomic_DNA"/>
</dbReference>
<dbReference type="Proteomes" id="UP000505355">
    <property type="component" value="Chromosome"/>
</dbReference>
<proteinExistence type="predicted"/>
<feature type="transmembrane region" description="Helical" evidence="1">
    <location>
        <begin position="179"/>
        <end position="196"/>
    </location>
</feature>
<dbReference type="KEGG" id="mmab:HQ865_20415"/>
<evidence type="ECO:0000259" key="2">
    <source>
        <dbReference type="Pfam" id="PF01757"/>
    </source>
</evidence>
<feature type="transmembrane region" description="Helical" evidence="1">
    <location>
        <begin position="340"/>
        <end position="359"/>
    </location>
</feature>
<evidence type="ECO:0000313" key="4">
    <source>
        <dbReference type="Proteomes" id="UP000505355"/>
    </source>
</evidence>